<gene>
    <name evidence="5" type="ORF">S01H1_05000</name>
</gene>
<dbReference type="GO" id="GO:0005524">
    <property type="term" value="F:ATP binding"/>
    <property type="evidence" value="ECO:0007669"/>
    <property type="project" value="UniProtKB-KW"/>
</dbReference>
<dbReference type="SUPFAM" id="SSF52029">
    <property type="entry name" value="GroEL apical domain-like"/>
    <property type="match status" value="1"/>
</dbReference>
<feature type="non-terminal residue" evidence="5">
    <location>
        <position position="295"/>
    </location>
</feature>
<dbReference type="InterPro" id="IPR027409">
    <property type="entry name" value="GroEL-like_apical_dom_sf"/>
</dbReference>
<protein>
    <recommendedName>
        <fullName evidence="6">Thermosome subunit</fullName>
    </recommendedName>
</protein>
<dbReference type="Pfam" id="PF00118">
    <property type="entry name" value="Cpn60_TCP1"/>
    <property type="match status" value="1"/>
</dbReference>
<evidence type="ECO:0000313" key="5">
    <source>
        <dbReference type="EMBL" id="GAF70066.1"/>
    </source>
</evidence>
<comment type="similarity">
    <text evidence="1">Belongs to the TCP-1 chaperonin family.</text>
</comment>
<dbReference type="InterPro" id="IPR002423">
    <property type="entry name" value="Cpn60/GroEL/TCP-1"/>
</dbReference>
<proteinExistence type="inferred from homology"/>
<dbReference type="GO" id="GO:0140662">
    <property type="term" value="F:ATP-dependent protein folding chaperone"/>
    <property type="evidence" value="ECO:0007669"/>
    <property type="project" value="InterPro"/>
</dbReference>
<dbReference type="EMBL" id="BARS01002611">
    <property type="protein sequence ID" value="GAF70066.1"/>
    <property type="molecule type" value="Genomic_DNA"/>
</dbReference>
<organism evidence="5">
    <name type="scientific">marine sediment metagenome</name>
    <dbReference type="NCBI Taxonomy" id="412755"/>
    <lineage>
        <taxon>unclassified sequences</taxon>
        <taxon>metagenomes</taxon>
        <taxon>ecological metagenomes</taxon>
    </lineage>
</organism>
<reference evidence="5" key="1">
    <citation type="journal article" date="2014" name="Front. Microbiol.">
        <title>High frequency of phylogenetically diverse reductive dehalogenase-homologous genes in deep subseafloor sedimentary metagenomes.</title>
        <authorList>
            <person name="Kawai M."/>
            <person name="Futagami T."/>
            <person name="Toyoda A."/>
            <person name="Takaki Y."/>
            <person name="Nishi S."/>
            <person name="Hori S."/>
            <person name="Arai W."/>
            <person name="Tsubouchi T."/>
            <person name="Morono Y."/>
            <person name="Uchiyama I."/>
            <person name="Ito T."/>
            <person name="Fujiyama A."/>
            <person name="Inagaki F."/>
            <person name="Takami H."/>
        </authorList>
    </citation>
    <scope>NUCLEOTIDE SEQUENCE</scope>
    <source>
        <strain evidence="5">Expedition CK06-06</strain>
    </source>
</reference>
<comment type="caution">
    <text evidence="5">The sequence shown here is derived from an EMBL/GenBank/DDBJ whole genome shotgun (WGS) entry which is preliminary data.</text>
</comment>
<dbReference type="Gene3D" id="1.10.560.10">
    <property type="entry name" value="GroEL-like equatorial domain"/>
    <property type="match status" value="1"/>
</dbReference>
<dbReference type="InterPro" id="IPR027410">
    <property type="entry name" value="TCP-1-like_intermed_sf"/>
</dbReference>
<evidence type="ECO:0000256" key="4">
    <source>
        <dbReference type="ARBA" id="ARBA00023186"/>
    </source>
</evidence>
<dbReference type="InterPro" id="IPR017998">
    <property type="entry name" value="Chaperone_TCP-1"/>
</dbReference>
<keyword evidence="2" id="KW-0547">Nucleotide-binding</keyword>
<dbReference type="InterPro" id="IPR027413">
    <property type="entry name" value="GROEL-like_equatorial_sf"/>
</dbReference>
<dbReference type="NCBIfam" id="NF041083">
    <property type="entry name" value="thermosome_beta"/>
    <property type="match status" value="1"/>
</dbReference>
<keyword evidence="4" id="KW-0143">Chaperone</keyword>
<dbReference type="AlphaFoldDB" id="X0S4B4"/>
<accession>X0S4B4</accession>
<dbReference type="SUPFAM" id="SSF48592">
    <property type="entry name" value="GroEL equatorial domain-like"/>
    <property type="match status" value="1"/>
</dbReference>
<dbReference type="PANTHER" id="PTHR11353">
    <property type="entry name" value="CHAPERONIN"/>
    <property type="match status" value="1"/>
</dbReference>
<dbReference type="SUPFAM" id="SSF54849">
    <property type="entry name" value="GroEL-intermediate domain like"/>
    <property type="match status" value="1"/>
</dbReference>
<name>X0S4B4_9ZZZZ</name>
<evidence type="ECO:0000256" key="3">
    <source>
        <dbReference type="ARBA" id="ARBA00022840"/>
    </source>
</evidence>
<evidence type="ECO:0000256" key="2">
    <source>
        <dbReference type="ARBA" id="ARBA00022741"/>
    </source>
</evidence>
<evidence type="ECO:0000256" key="1">
    <source>
        <dbReference type="ARBA" id="ARBA00008020"/>
    </source>
</evidence>
<dbReference type="PRINTS" id="PR00304">
    <property type="entry name" value="TCOMPLEXTCP1"/>
</dbReference>
<keyword evidence="3" id="KW-0067">ATP-binding</keyword>
<sequence>MDKMLVDGLGDVTITSDGATVLKEMDIQHPAAKMMVEVAKTTDDEVGDGTTSVVILSGRLLELAEELINKNIHPTIIVDGYRAAAEKTLTSLNEIAIKVSPTDKVILKKAAMTSMGSKLVSDYRDYLSDLVVDAVLKVAQKDDGEYKVDLDDIKVDKKAGESLLSTELIDGIAIDKEVVHSGMPKRIEKANIALINSPIEVEKTEFSAKISIERPEEMQAFLDEEERMLQEMVENITATGTNVLICQKGIDDLAQHFLAKQGVLTIRRCTQSNMEKLAKATGAKIVINIEELTSE</sequence>
<dbReference type="Gene3D" id="3.50.7.10">
    <property type="entry name" value="GroEL"/>
    <property type="match status" value="1"/>
</dbReference>
<evidence type="ECO:0008006" key="6">
    <source>
        <dbReference type="Google" id="ProtNLM"/>
    </source>
</evidence>
<dbReference type="InterPro" id="IPR053374">
    <property type="entry name" value="TCP-1_chaperonin"/>
</dbReference>